<protein>
    <recommendedName>
        <fullName evidence="3">DNA-binding protein</fullName>
    </recommendedName>
</protein>
<keyword evidence="2" id="KW-1185">Reference proteome</keyword>
<gene>
    <name evidence="1" type="ORF">NQG31_04795</name>
</gene>
<reference evidence="1 2" key="1">
    <citation type="submission" date="2022-07" db="EMBL/GenBank/DDBJ databases">
        <title>Genomic and pangenome structural analysis of the polyextremophile Exiguobacterium.</title>
        <authorList>
            <person name="Shen L."/>
        </authorList>
    </citation>
    <scope>NUCLEOTIDE SEQUENCE [LARGE SCALE GENOMIC DNA]</scope>
    <source>
        <strain evidence="1 2">12_1</strain>
    </source>
</reference>
<evidence type="ECO:0008006" key="3">
    <source>
        <dbReference type="Google" id="ProtNLM"/>
    </source>
</evidence>
<dbReference type="EMBL" id="JANIEK010000012">
    <property type="protein sequence ID" value="MCT4794851.1"/>
    <property type="molecule type" value="Genomic_DNA"/>
</dbReference>
<dbReference type="SUPFAM" id="SSF47789">
    <property type="entry name" value="C-terminal domain of RNA polymerase alpha subunit"/>
    <property type="match status" value="1"/>
</dbReference>
<proteinExistence type="predicted"/>
<dbReference type="Proteomes" id="UP001206821">
    <property type="component" value="Unassembled WGS sequence"/>
</dbReference>
<evidence type="ECO:0000313" key="1">
    <source>
        <dbReference type="EMBL" id="MCT4794851.1"/>
    </source>
</evidence>
<dbReference type="Gene3D" id="1.10.150.20">
    <property type="entry name" value="5' to 3' exonuclease, C-terminal subdomain"/>
    <property type="match status" value="1"/>
</dbReference>
<evidence type="ECO:0000313" key="2">
    <source>
        <dbReference type="Proteomes" id="UP001206821"/>
    </source>
</evidence>
<organism evidence="1 2">
    <name type="scientific">Exiguobacterium alkaliphilum</name>
    <dbReference type="NCBI Taxonomy" id="1428684"/>
    <lineage>
        <taxon>Bacteria</taxon>
        <taxon>Bacillati</taxon>
        <taxon>Bacillota</taxon>
        <taxon>Bacilli</taxon>
        <taxon>Bacillales</taxon>
        <taxon>Bacillales Family XII. Incertae Sedis</taxon>
        <taxon>Exiguobacterium</taxon>
    </lineage>
</organism>
<sequence>MTPLPKCPAPAERALAAAYIDTLEQLATYSKTEIAAMHGIGPKVLQVLECALVKQGLQFTDSELTS</sequence>
<accession>A0ABT2KZ14</accession>
<name>A0ABT2KZ14_9BACL</name>
<dbReference type="RefSeq" id="WP_034816098.1">
    <property type="nucleotide sequence ID" value="NZ_CP073101.1"/>
</dbReference>
<comment type="caution">
    <text evidence="1">The sequence shown here is derived from an EMBL/GenBank/DDBJ whole genome shotgun (WGS) entry which is preliminary data.</text>
</comment>